<accession>A0A0P0WRK4</accession>
<evidence type="ECO:0000313" key="1">
    <source>
        <dbReference type="EMBL" id="BAS95551.1"/>
    </source>
</evidence>
<reference evidence="2" key="1">
    <citation type="journal article" date="2005" name="Nature">
        <title>The map-based sequence of the rice genome.</title>
        <authorList>
            <consortium name="International rice genome sequencing project (IRGSP)"/>
            <person name="Matsumoto T."/>
            <person name="Wu J."/>
            <person name="Kanamori H."/>
            <person name="Katayose Y."/>
            <person name="Fujisawa M."/>
            <person name="Namiki N."/>
            <person name="Mizuno H."/>
            <person name="Yamamoto K."/>
            <person name="Antonio B.A."/>
            <person name="Baba T."/>
            <person name="Sakata K."/>
            <person name="Nagamura Y."/>
            <person name="Aoki H."/>
            <person name="Arikawa K."/>
            <person name="Arita K."/>
            <person name="Bito T."/>
            <person name="Chiden Y."/>
            <person name="Fujitsuka N."/>
            <person name="Fukunaka R."/>
            <person name="Hamada M."/>
            <person name="Harada C."/>
            <person name="Hayashi A."/>
            <person name="Hijishita S."/>
            <person name="Honda M."/>
            <person name="Hosokawa S."/>
            <person name="Ichikawa Y."/>
            <person name="Idonuma A."/>
            <person name="Iijima M."/>
            <person name="Ikeda M."/>
            <person name="Ikeno M."/>
            <person name="Ito K."/>
            <person name="Ito S."/>
            <person name="Ito T."/>
            <person name="Ito Y."/>
            <person name="Ito Y."/>
            <person name="Iwabuchi A."/>
            <person name="Kamiya K."/>
            <person name="Karasawa W."/>
            <person name="Kurita K."/>
            <person name="Katagiri S."/>
            <person name="Kikuta A."/>
            <person name="Kobayashi H."/>
            <person name="Kobayashi N."/>
            <person name="Machita K."/>
            <person name="Maehara T."/>
            <person name="Masukawa M."/>
            <person name="Mizubayashi T."/>
            <person name="Mukai Y."/>
            <person name="Nagasaki H."/>
            <person name="Nagata Y."/>
            <person name="Naito S."/>
            <person name="Nakashima M."/>
            <person name="Nakama Y."/>
            <person name="Nakamichi Y."/>
            <person name="Nakamura M."/>
            <person name="Meguro A."/>
            <person name="Negishi M."/>
            <person name="Ohta I."/>
            <person name="Ohta T."/>
            <person name="Okamoto M."/>
            <person name="Ono N."/>
            <person name="Saji S."/>
            <person name="Sakaguchi M."/>
            <person name="Sakai K."/>
            <person name="Shibata M."/>
            <person name="Shimokawa T."/>
            <person name="Song J."/>
            <person name="Takazaki Y."/>
            <person name="Terasawa K."/>
            <person name="Tsugane M."/>
            <person name="Tsuji K."/>
            <person name="Ueda S."/>
            <person name="Waki K."/>
            <person name="Yamagata H."/>
            <person name="Yamamoto M."/>
            <person name="Yamamoto S."/>
            <person name="Yamane H."/>
            <person name="Yoshiki S."/>
            <person name="Yoshihara R."/>
            <person name="Yukawa K."/>
            <person name="Zhong H."/>
            <person name="Yano M."/>
            <person name="Yuan Q."/>
            <person name="Ouyang S."/>
            <person name="Liu J."/>
            <person name="Jones K.M."/>
            <person name="Gansberger K."/>
            <person name="Moffat K."/>
            <person name="Hill J."/>
            <person name="Bera J."/>
            <person name="Fadrosh D."/>
            <person name="Jin S."/>
            <person name="Johri S."/>
            <person name="Kim M."/>
            <person name="Overton L."/>
            <person name="Reardon M."/>
            <person name="Tsitrin T."/>
            <person name="Vuong H."/>
            <person name="Weaver B."/>
            <person name="Ciecko A."/>
            <person name="Tallon L."/>
            <person name="Jackson J."/>
            <person name="Pai G."/>
            <person name="Aken S.V."/>
            <person name="Utterback T."/>
            <person name="Reidmuller S."/>
            <person name="Feldblyum T."/>
            <person name="Hsiao J."/>
            <person name="Zismann V."/>
            <person name="Iobst S."/>
            <person name="de Vazeille A.R."/>
            <person name="Buell C.R."/>
            <person name="Ying K."/>
            <person name="Li Y."/>
            <person name="Lu T."/>
            <person name="Huang Y."/>
            <person name="Zhao Q."/>
            <person name="Feng Q."/>
            <person name="Zhang L."/>
            <person name="Zhu J."/>
            <person name="Weng Q."/>
            <person name="Mu J."/>
            <person name="Lu Y."/>
            <person name="Fan D."/>
            <person name="Liu Y."/>
            <person name="Guan J."/>
            <person name="Zhang Y."/>
            <person name="Yu S."/>
            <person name="Liu X."/>
            <person name="Zhang Y."/>
            <person name="Hong G."/>
            <person name="Han B."/>
            <person name="Choisne N."/>
            <person name="Demange N."/>
            <person name="Orjeda G."/>
            <person name="Samain S."/>
            <person name="Cattolico L."/>
            <person name="Pelletier E."/>
            <person name="Couloux A."/>
            <person name="Segurens B."/>
            <person name="Wincker P."/>
            <person name="D'Hont A."/>
            <person name="Scarpelli C."/>
            <person name="Weissenbach J."/>
            <person name="Salanoubat M."/>
            <person name="Quetier F."/>
            <person name="Yu Y."/>
            <person name="Kim H.R."/>
            <person name="Rambo T."/>
            <person name="Currie J."/>
            <person name="Collura K."/>
            <person name="Luo M."/>
            <person name="Yang T."/>
            <person name="Ammiraju J.S.S."/>
            <person name="Engler F."/>
            <person name="Soderlund C."/>
            <person name="Wing R.A."/>
            <person name="Palmer L.E."/>
            <person name="de la Bastide M."/>
            <person name="Spiegel L."/>
            <person name="Nascimento L."/>
            <person name="Zutavern T."/>
            <person name="O'Shaughnessy A."/>
            <person name="Dike S."/>
            <person name="Dedhia N."/>
            <person name="Preston R."/>
            <person name="Balija V."/>
            <person name="McCombie W.R."/>
            <person name="Chow T."/>
            <person name="Chen H."/>
            <person name="Chung M."/>
            <person name="Chen C."/>
            <person name="Shaw J."/>
            <person name="Wu H."/>
            <person name="Hsiao K."/>
            <person name="Chao Y."/>
            <person name="Chu M."/>
            <person name="Cheng C."/>
            <person name="Hour A."/>
            <person name="Lee P."/>
            <person name="Lin S."/>
            <person name="Lin Y."/>
            <person name="Liou J."/>
            <person name="Liu S."/>
            <person name="Hsing Y."/>
            <person name="Raghuvanshi S."/>
            <person name="Mohanty A."/>
            <person name="Bharti A.K."/>
            <person name="Gaur A."/>
            <person name="Gupta V."/>
            <person name="Kumar D."/>
            <person name="Ravi V."/>
            <person name="Vij S."/>
            <person name="Kapur A."/>
            <person name="Khurana P."/>
            <person name="Khurana P."/>
            <person name="Khurana J.P."/>
            <person name="Tyagi A.K."/>
            <person name="Gaikwad K."/>
            <person name="Singh A."/>
            <person name="Dalal V."/>
            <person name="Srivastava S."/>
            <person name="Dixit A."/>
            <person name="Pal A.K."/>
            <person name="Ghazi I.A."/>
            <person name="Yadav M."/>
            <person name="Pandit A."/>
            <person name="Bhargava A."/>
            <person name="Sureshbabu K."/>
            <person name="Batra K."/>
            <person name="Sharma T.R."/>
            <person name="Mohapatra T."/>
            <person name="Singh N.K."/>
            <person name="Messing J."/>
            <person name="Nelson A.B."/>
            <person name="Fuks G."/>
            <person name="Kavchok S."/>
            <person name="Keizer G."/>
            <person name="Linton E."/>
            <person name="Llaca V."/>
            <person name="Song R."/>
            <person name="Tanyolac B."/>
            <person name="Young S."/>
            <person name="Ho-Il K."/>
            <person name="Hahn J.H."/>
            <person name="Sangsakoo G."/>
            <person name="Vanavichit A."/>
            <person name="de Mattos Luiz.A.T."/>
            <person name="Zimmer P.D."/>
            <person name="Malone G."/>
            <person name="Dellagostin O."/>
            <person name="de Oliveira A.C."/>
            <person name="Bevan M."/>
            <person name="Bancroft I."/>
            <person name="Minx P."/>
            <person name="Cordum H."/>
            <person name="Wilson R."/>
            <person name="Cheng Z."/>
            <person name="Jin W."/>
            <person name="Jiang J."/>
            <person name="Leong S.A."/>
            <person name="Iwama H."/>
            <person name="Gojobori T."/>
            <person name="Itoh T."/>
            <person name="Niimura Y."/>
            <person name="Fujii Y."/>
            <person name="Habara T."/>
            <person name="Sakai H."/>
            <person name="Sato Y."/>
            <person name="Wilson G."/>
            <person name="Kumar K."/>
            <person name="McCouch S."/>
            <person name="Juretic N."/>
            <person name="Hoen D."/>
            <person name="Wright S."/>
            <person name="Bruskiewich R."/>
            <person name="Bureau T."/>
            <person name="Miyao A."/>
            <person name="Hirochika H."/>
            <person name="Nishikawa T."/>
            <person name="Kadowaki K."/>
            <person name="Sugiura M."/>
            <person name="Burr B."/>
            <person name="Sasaki T."/>
        </authorList>
    </citation>
    <scope>NUCLEOTIDE SEQUENCE [LARGE SCALE GENOMIC DNA]</scope>
    <source>
        <strain evidence="2">cv. Nipponbare</strain>
    </source>
</reference>
<proteinExistence type="predicted"/>
<evidence type="ECO:0000313" key="2">
    <source>
        <dbReference type="Proteomes" id="UP000059680"/>
    </source>
</evidence>
<dbReference type="EMBL" id="AP014961">
    <property type="protein sequence ID" value="BAS95551.1"/>
    <property type="molecule type" value="Genomic_DNA"/>
</dbReference>
<dbReference type="Proteomes" id="UP000059680">
    <property type="component" value="Chromosome 5"/>
</dbReference>
<feature type="non-terminal residue" evidence="1">
    <location>
        <position position="1"/>
    </location>
</feature>
<dbReference type="Gramene" id="Os05t0583551-00">
    <property type="protein sequence ID" value="Os05t0583551-00"/>
    <property type="gene ID" value="Os05g0583551"/>
</dbReference>
<protein>
    <submittedName>
        <fullName evidence="1">Os05g0583551 protein</fullName>
    </submittedName>
</protein>
<dbReference type="AlphaFoldDB" id="A0A0P0WRK4"/>
<dbReference type="InParanoid" id="A0A0P0WRK4"/>
<reference evidence="1 2" key="2">
    <citation type="journal article" date="2013" name="Plant Cell Physiol.">
        <title>Rice Annotation Project Database (RAP-DB): an integrative and interactive database for rice genomics.</title>
        <authorList>
            <person name="Sakai H."/>
            <person name="Lee S.S."/>
            <person name="Tanaka T."/>
            <person name="Numa H."/>
            <person name="Kim J."/>
            <person name="Kawahara Y."/>
            <person name="Wakimoto H."/>
            <person name="Yang C.C."/>
            <person name="Iwamoto M."/>
            <person name="Abe T."/>
            <person name="Yamada Y."/>
            <person name="Muto A."/>
            <person name="Inokuchi H."/>
            <person name="Ikemura T."/>
            <person name="Matsumoto T."/>
            <person name="Sasaki T."/>
            <person name="Itoh T."/>
        </authorList>
    </citation>
    <scope>NUCLEOTIDE SEQUENCE [LARGE SCALE GENOMIC DNA]</scope>
    <source>
        <strain evidence="2">cv. Nipponbare</strain>
    </source>
</reference>
<gene>
    <name evidence="1" type="ordered locus">Os05g0583551</name>
    <name evidence="1" type="ORF">OSNPB_050583551</name>
</gene>
<name>A0A0P0WRK4_ORYSJ</name>
<reference evidence="1 2" key="3">
    <citation type="journal article" date="2013" name="Rice">
        <title>Improvement of the Oryza sativa Nipponbare reference genome using next generation sequence and optical map data.</title>
        <authorList>
            <person name="Kawahara Y."/>
            <person name="de la Bastide M."/>
            <person name="Hamilton J.P."/>
            <person name="Kanamori H."/>
            <person name="McCombie W.R."/>
            <person name="Ouyang S."/>
            <person name="Schwartz D.C."/>
            <person name="Tanaka T."/>
            <person name="Wu J."/>
            <person name="Zhou S."/>
            <person name="Childs K.L."/>
            <person name="Davidson R.M."/>
            <person name="Lin H."/>
            <person name="Quesada-Ocampo L."/>
            <person name="Vaillancourt B."/>
            <person name="Sakai H."/>
            <person name="Lee S.S."/>
            <person name="Kim J."/>
            <person name="Numa H."/>
            <person name="Itoh T."/>
            <person name="Buell C.R."/>
            <person name="Matsumoto T."/>
        </authorList>
    </citation>
    <scope>NUCLEOTIDE SEQUENCE [LARGE SCALE GENOMIC DNA]</scope>
    <source>
        <strain evidence="2">cv. Nipponbare</strain>
    </source>
</reference>
<organism evidence="1 2">
    <name type="scientific">Oryza sativa subsp. japonica</name>
    <name type="common">Rice</name>
    <dbReference type="NCBI Taxonomy" id="39947"/>
    <lineage>
        <taxon>Eukaryota</taxon>
        <taxon>Viridiplantae</taxon>
        <taxon>Streptophyta</taxon>
        <taxon>Embryophyta</taxon>
        <taxon>Tracheophyta</taxon>
        <taxon>Spermatophyta</taxon>
        <taxon>Magnoliopsida</taxon>
        <taxon>Liliopsida</taxon>
        <taxon>Poales</taxon>
        <taxon>Poaceae</taxon>
        <taxon>BOP clade</taxon>
        <taxon>Oryzoideae</taxon>
        <taxon>Oryzeae</taxon>
        <taxon>Oryzinae</taxon>
        <taxon>Oryza</taxon>
        <taxon>Oryza sativa</taxon>
    </lineage>
</organism>
<sequence length="34" mass="3874">NEAAGTWSTRKRRPPNLMAKIKEEARTWIMAGAM</sequence>
<dbReference type="PaxDb" id="39947-A0A0P0WRK4"/>
<keyword evidence="2" id="KW-1185">Reference proteome</keyword>